<protein>
    <submittedName>
        <fullName evidence="2">Uncharacterized protein</fullName>
    </submittedName>
</protein>
<name>A0A6C0HF67_9ZZZZ</name>
<evidence type="ECO:0000313" key="2">
    <source>
        <dbReference type="EMBL" id="QHT79149.1"/>
    </source>
</evidence>
<organism evidence="2">
    <name type="scientific">viral metagenome</name>
    <dbReference type="NCBI Taxonomy" id="1070528"/>
    <lineage>
        <taxon>unclassified sequences</taxon>
        <taxon>metagenomes</taxon>
        <taxon>organismal metagenomes</taxon>
    </lineage>
</organism>
<sequence length="78" mass="8842">MPNLDSTGKFGRSMDCSQLLEFKKKYKTVQQQNGKDPQGDQSQKPAFNSNKVIGGDSENGASWYYLQPGNALVYRRFF</sequence>
<reference evidence="2" key="1">
    <citation type="journal article" date="2020" name="Nature">
        <title>Giant virus diversity and host interactions through global metagenomics.</title>
        <authorList>
            <person name="Schulz F."/>
            <person name="Roux S."/>
            <person name="Paez-Espino D."/>
            <person name="Jungbluth S."/>
            <person name="Walsh D.A."/>
            <person name="Denef V.J."/>
            <person name="McMahon K.D."/>
            <person name="Konstantinidis K.T."/>
            <person name="Eloe-Fadrosh E.A."/>
            <person name="Kyrpides N.C."/>
            <person name="Woyke T."/>
        </authorList>
    </citation>
    <scope>NUCLEOTIDE SEQUENCE</scope>
    <source>
        <strain evidence="2">GVMAG-M-3300023179-99</strain>
    </source>
</reference>
<dbReference type="AlphaFoldDB" id="A0A6C0HF67"/>
<proteinExistence type="predicted"/>
<feature type="compositionally biased region" description="Polar residues" evidence="1">
    <location>
        <begin position="28"/>
        <end position="51"/>
    </location>
</feature>
<evidence type="ECO:0000256" key="1">
    <source>
        <dbReference type="SAM" id="MobiDB-lite"/>
    </source>
</evidence>
<dbReference type="EMBL" id="MN739946">
    <property type="protein sequence ID" value="QHT79149.1"/>
    <property type="molecule type" value="Genomic_DNA"/>
</dbReference>
<accession>A0A6C0HF67</accession>
<feature type="region of interest" description="Disordered" evidence="1">
    <location>
        <begin position="27"/>
        <end position="53"/>
    </location>
</feature>